<dbReference type="CDD" id="cd09916">
    <property type="entry name" value="CpxP_like"/>
    <property type="match status" value="1"/>
</dbReference>
<evidence type="ECO:0000256" key="1">
    <source>
        <dbReference type="ARBA" id="ARBA00004418"/>
    </source>
</evidence>
<keyword evidence="4" id="KW-0574">Periplasm</keyword>
<organism evidence="6 7">
    <name type="scientific">Vibrio hangzhouensis</name>
    <dbReference type="NCBI Taxonomy" id="462991"/>
    <lineage>
        <taxon>Bacteria</taxon>
        <taxon>Pseudomonadati</taxon>
        <taxon>Pseudomonadota</taxon>
        <taxon>Gammaproteobacteria</taxon>
        <taxon>Vibrionales</taxon>
        <taxon>Vibrionaceae</taxon>
        <taxon>Vibrio</taxon>
    </lineage>
</organism>
<gene>
    <name evidence="6" type="ORF">SAMN04488244_11636</name>
</gene>
<dbReference type="GO" id="GO:0030288">
    <property type="term" value="C:outer membrane-bounded periplasmic space"/>
    <property type="evidence" value="ECO:0007669"/>
    <property type="project" value="TreeGrafter"/>
</dbReference>
<evidence type="ECO:0000256" key="5">
    <source>
        <dbReference type="SAM" id="SignalP"/>
    </source>
</evidence>
<dbReference type="InterPro" id="IPR012899">
    <property type="entry name" value="LTXXQ"/>
</dbReference>
<keyword evidence="7" id="KW-1185">Reference proteome</keyword>
<feature type="signal peptide" evidence="5">
    <location>
        <begin position="1"/>
        <end position="33"/>
    </location>
</feature>
<feature type="chain" id="PRO_5009292910" evidence="5">
    <location>
        <begin position="34"/>
        <end position="181"/>
    </location>
</feature>
<evidence type="ECO:0000313" key="7">
    <source>
        <dbReference type="Proteomes" id="UP000236721"/>
    </source>
</evidence>
<comment type="subcellular location">
    <subcellularLocation>
        <location evidence="1">Periplasm</location>
    </subcellularLocation>
</comment>
<dbReference type="Gene3D" id="1.20.120.1490">
    <property type="match status" value="1"/>
</dbReference>
<evidence type="ECO:0000256" key="4">
    <source>
        <dbReference type="ARBA" id="ARBA00022764"/>
    </source>
</evidence>
<dbReference type="NCBIfam" id="NF009391">
    <property type="entry name" value="PRK12750.1"/>
    <property type="match status" value="1"/>
</dbReference>
<dbReference type="AlphaFoldDB" id="A0A1H6AP07"/>
<protein>
    <submittedName>
        <fullName evidence="6">Protein CpxP</fullName>
    </submittedName>
</protein>
<dbReference type="Pfam" id="PF07813">
    <property type="entry name" value="LTXXQ"/>
    <property type="match status" value="1"/>
</dbReference>
<dbReference type="InterPro" id="IPR052211">
    <property type="entry name" value="Cpx_auxiliary_protein"/>
</dbReference>
<dbReference type="PIRSF" id="PIRSF034445">
    <property type="entry name" value="CpxP_Spy"/>
    <property type="match status" value="1"/>
</dbReference>
<dbReference type="Proteomes" id="UP000236721">
    <property type="component" value="Unassembled WGS sequence"/>
</dbReference>
<accession>A0A1H6AP07</accession>
<reference evidence="7" key="1">
    <citation type="submission" date="2016-10" db="EMBL/GenBank/DDBJ databases">
        <authorList>
            <person name="Varghese N."/>
            <person name="Submissions S."/>
        </authorList>
    </citation>
    <scope>NUCLEOTIDE SEQUENCE [LARGE SCALE GENOMIC DNA]</scope>
    <source>
        <strain evidence="7">CGMCC 1.7062</strain>
    </source>
</reference>
<comment type="similarity">
    <text evidence="2">Belongs to the CpxP/Spy family.</text>
</comment>
<dbReference type="EMBL" id="FNVG01000016">
    <property type="protein sequence ID" value="SEG49785.1"/>
    <property type="molecule type" value="Genomic_DNA"/>
</dbReference>
<proteinExistence type="inferred from homology"/>
<dbReference type="PANTHER" id="PTHR38102">
    <property type="entry name" value="PERIPLASMIC CHAPERONE SPY"/>
    <property type="match status" value="1"/>
</dbReference>
<dbReference type="GO" id="GO:0051082">
    <property type="term" value="F:unfolded protein binding"/>
    <property type="evidence" value="ECO:0007669"/>
    <property type="project" value="TreeGrafter"/>
</dbReference>
<sequence length="181" mass="20230">MNHIKVKIMKFSKKLVIAATVLPLALGSASALAYGGGKGGHHGKGGEGMCGGFDGKRIFRDLDLTDAQKEQMKQLRQQSRDDMRGQFAGDFATKKAEMQARHQKMQSLVLADSFNADAANALAAEMVQQQTERRVKILEKQHEMLNILTPEQKEKFKQLQQERMENCLAKIESRAEKRSAQ</sequence>
<evidence type="ECO:0000256" key="3">
    <source>
        <dbReference type="ARBA" id="ARBA00022729"/>
    </source>
</evidence>
<dbReference type="PANTHER" id="PTHR38102:SF1">
    <property type="entry name" value="PERIPLASMIC CHAPERONE SPY"/>
    <property type="match status" value="1"/>
</dbReference>
<evidence type="ECO:0000313" key="6">
    <source>
        <dbReference type="EMBL" id="SEG49785.1"/>
    </source>
</evidence>
<keyword evidence="3 5" id="KW-0732">Signal</keyword>
<evidence type="ECO:0000256" key="2">
    <source>
        <dbReference type="ARBA" id="ARBA00008441"/>
    </source>
</evidence>
<name>A0A1H6AP07_9VIBR</name>